<dbReference type="AlphaFoldDB" id="A0A0V8RZR4"/>
<dbReference type="SUPFAM" id="SSF140453">
    <property type="entry name" value="EsxAB dimer-like"/>
    <property type="match status" value="1"/>
</dbReference>
<comment type="caution">
    <text evidence="2">The sequence shown here is derived from an EMBL/GenBank/DDBJ whole genome shotgun (WGS) entry which is preliminary data.</text>
</comment>
<sequence>MSVESPEFTPSIDNTTPTEGLGIVDELYNVAQDLRAGEVNNLVDSAKAIYEEAAGLAVDPIGGLVGMGVEWILQHIDPLKTWVNQLTGDSAQVYGMSSSWDSISSSLASVAEELQSTAQAAMSGMHGEAVRAYLERQAVVTSAIDGVSAASGAFGEALTKVADSVDSIHDAVVGAIGDIVGSCVSAAAEVIFTAGLAAPAAEAQVASKVAKWVGLIGPVLDVLMEAVQAIMAIYAVMTSVGENLTRGVEHIGEQCQAPGGGCCGEGHSKGGEGYELRDGRNVYVDGDNNGTIVNGDVNIEEDNHTEINPSIELSPEINIEHEHEEHHHHGKHDGGDDSSHDKSHGRKAPHEQQHNGASERGTRPRKQHGGNHDSGNDGNHHRHKGGSSHDGSGHRPRRPHHHRRPH</sequence>
<dbReference type="Proteomes" id="UP000054686">
    <property type="component" value="Unassembled WGS sequence"/>
</dbReference>
<gene>
    <name evidence="2" type="ORF">APY09_04285</name>
</gene>
<evidence type="ECO:0008006" key="4">
    <source>
        <dbReference type="Google" id="ProtNLM"/>
    </source>
</evidence>
<dbReference type="OrthoDB" id="2086631at2"/>
<name>A0A0V8RZR4_9ACTO</name>
<dbReference type="InterPro" id="IPR036689">
    <property type="entry name" value="ESAT-6-like_sf"/>
</dbReference>
<evidence type="ECO:0000313" key="3">
    <source>
        <dbReference type="Proteomes" id="UP000054686"/>
    </source>
</evidence>
<feature type="compositionally biased region" description="Basic and acidic residues" evidence="1">
    <location>
        <begin position="370"/>
        <end position="379"/>
    </location>
</feature>
<feature type="region of interest" description="Disordered" evidence="1">
    <location>
        <begin position="323"/>
        <end position="406"/>
    </location>
</feature>
<feature type="compositionally biased region" description="Basic and acidic residues" evidence="1">
    <location>
        <begin position="323"/>
        <end position="353"/>
    </location>
</feature>
<dbReference type="EMBL" id="LLVT01000001">
    <property type="protein sequence ID" value="KSW13564.1"/>
    <property type="molecule type" value="Genomic_DNA"/>
</dbReference>
<evidence type="ECO:0000313" key="2">
    <source>
        <dbReference type="EMBL" id="KSW13564.1"/>
    </source>
</evidence>
<proteinExistence type="predicted"/>
<accession>A0A0V8RZR4</accession>
<organism evidence="2 3">
    <name type="scientific">Schaalia odontolytica</name>
    <dbReference type="NCBI Taxonomy" id="1660"/>
    <lineage>
        <taxon>Bacteria</taxon>
        <taxon>Bacillati</taxon>
        <taxon>Actinomycetota</taxon>
        <taxon>Actinomycetes</taxon>
        <taxon>Actinomycetales</taxon>
        <taxon>Actinomycetaceae</taxon>
        <taxon>Schaalia</taxon>
    </lineage>
</organism>
<dbReference type="RefSeq" id="WP_060566313.1">
    <property type="nucleotide sequence ID" value="NZ_CP040006.1"/>
</dbReference>
<feature type="compositionally biased region" description="Basic residues" evidence="1">
    <location>
        <begin position="394"/>
        <end position="406"/>
    </location>
</feature>
<protein>
    <recommendedName>
        <fullName evidence="4">WXG100 family type VII secretion target</fullName>
    </recommendedName>
</protein>
<dbReference type="Gene3D" id="1.10.287.1060">
    <property type="entry name" value="ESAT-6-like"/>
    <property type="match status" value="1"/>
</dbReference>
<evidence type="ECO:0000256" key="1">
    <source>
        <dbReference type="SAM" id="MobiDB-lite"/>
    </source>
</evidence>
<reference evidence="2 3" key="1">
    <citation type="submission" date="2015-10" db="EMBL/GenBank/DDBJ databases">
        <title>Draft Genome of Actinomyces odontolyticus subsp. actinosynbacter strain XH001.</title>
        <authorList>
            <person name="Mclean J.S."/>
            <person name="He X."/>
        </authorList>
    </citation>
    <scope>NUCLEOTIDE SEQUENCE [LARGE SCALE GENOMIC DNA]</scope>
    <source>
        <strain evidence="2 3">XH001</strain>
    </source>
</reference>